<dbReference type="OrthoDB" id="4227485at2759"/>
<dbReference type="InterPro" id="IPR022198">
    <property type="entry name" value="DUF3723"/>
</dbReference>
<evidence type="ECO:0000313" key="2">
    <source>
        <dbReference type="EMBL" id="KAJ5454974.1"/>
    </source>
</evidence>
<keyword evidence="3" id="KW-1185">Reference proteome</keyword>
<dbReference type="AlphaFoldDB" id="A0A9X0BFQ5"/>
<proteinExistence type="predicted"/>
<reference evidence="2" key="2">
    <citation type="journal article" date="2023" name="IMA Fungus">
        <title>Comparative genomic study of the Penicillium genus elucidates a diverse pangenome and 15 lateral gene transfer events.</title>
        <authorList>
            <person name="Petersen C."/>
            <person name="Sorensen T."/>
            <person name="Nielsen M.R."/>
            <person name="Sondergaard T.E."/>
            <person name="Sorensen J.L."/>
            <person name="Fitzpatrick D.A."/>
            <person name="Frisvad J.C."/>
            <person name="Nielsen K.L."/>
        </authorList>
    </citation>
    <scope>NUCLEOTIDE SEQUENCE</scope>
    <source>
        <strain evidence="2">IBT 17660</strain>
    </source>
</reference>
<gene>
    <name evidence="2" type="ORF">N7530_012743</name>
</gene>
<evidence type="ECO:0000256" key="1">
    <source>
        <dbReference type="SAM" id="MobiDB-lite"/>
    </source>
</evidence>
<name>A0A9X0BFQ5_9EURO</name>
<sequence>MIDSSDWQERVKWQEPTLAPQVRLPQLEVHHGYRFFVLDHEDVIAAAERRFKKLGVEDPWCVIDIYVTSAEGACDQREELIRSLQESYSNDHFPSDGRIYQKIRSYQGYPNIAIANTAAENYWWAVLESSPGSRKGGRSKKGAYLRSLLNNETLRQSFDDLLPIEGLWDGMNIGVLHKLMAMKCDEPIICYLGKIKQTFYNLAGQDQAILAVFDAETIMKIKSLAPKISKGDLEYLNGMENELFPAIADSANRGQILTRLRDIDFPILTLETFFQDILYLDVCQRAMRQLCIKQPERKHKRKKNNQDELERTAPTIDKTLRSQYNNLSEGGIVPASDQEEWLKRDLCDLWRFSFQYAFEMTTIKEHRRRKPRKRVDIERATRLGLHERPNDFDVQVLGHHFLWLARQRGFKVPADDENQLQYLELPRVMPSDFPPVNEDVSLERRSGNPFTDSVNADRFALSRSSLQSPCNYDRVSAGFVRRSVFNAFFEYIYSGIPDSPAPSPPPAAAESPPDEIDILLADIEFGMEADSRQDSSLAGSGSAYVPHAAVHNAPQHPPQDVHSFPGPDNWGQQGNNQWGRQAITPVFRIIIDDGTTTEVLLLPNDIEFLRKFFEGLDAHRFHISSSDDTSRGLSWDDCFWYYDRHPDEMLCASYLGKYNQSSTGGRITNEERSNDMKWLESEKLEIRGYTSRDH</sequence>
<dbReference type="Proteomes" id="UP001147760">
    <property type="component" value="Unassembled WGS sequence"/>
</dbReference>
<protein>
    <submittedName>
        <fullName evidence="2">Uncharacterized protein</fullName>
    </submittedName>
</protein>
<accession>A0A9X0BFQ5</accession>
<organism evidence="2 3">
    <name type="scientific">Penicillium desertorum</name>
    <dbReference type="NCBI Taxonomy" id="1303715"/>
    <lineage>
        <taxon>Eukaryota</taxon>
        <taxon>Fungi</taxon>
        <taxon>Dikarya</taxon>
        <taxon>Ascomycota</taxon>
        <taxon>Pezizomycotina</taxon>
        <taxon>Eurotiomycetes</taxon>
        <taxon>Eurotiomycetidae</taxon>
        <taxon>Eurotiales</taxon>
        <taxon>Aspergillaceae</taxon>
        <taxon>Penicillium</taxon>
    </lineage>
</organism>
<reference evidence="2" key="1">
    <citation type="submission" date="2022-12" db="EMBL/GenBank/DDBJ databases">
        <authorList>
            <person name="Petersen C."/>
        </authorList>
    </citation>
    <scope>NUCLEOTIDE SEQUENCE</scope>
    <source>
        <strain evidence="2">IBT 17660</strain>
    </source>
</reference>
<dbReference type="EMBL" id="JAPWDO010000010">
    <property type="protein sequence ID" value="KAJ5454974.1"/>
    <property type="molecule type" value="Genomic_DNA"/>
</dbReference>
<feature type="region of interest" description="Disordered" evidence="1">
    <location>
        <begin position="296"/>
        <end position="315"/>
    </location>
</feature>
<comment type="caution">
    <text evidence="2">The sequence shown here is derived from an EMBL/GenBank/DDBJ whole genome shotgun (WGS) entry which is preliminary data.</text>
</comment>
<dbReference type="Pfam" id="PF12520">
    <property type="entry name" value="DUF3723"/>
    <property type="match status" value="1"/>
</dbReference>
<evidence type="ECO:0000313" key="3">
    <source>
        <dbReference type="Proteomes" id="UP001147760"/>
    </source>
</evidence>